<evidence type="ECO:0000259" key="3">
    <source>
        <dbReference type="Pfam" id="PF21761"/>
    </source>
</evidence>
<dbReference type="Pfam" id="PF21761">
    <property type="entry name" value="RedAm-like_C"/>
    <property type="match status" value="1"/>
</dbReference>
<dbReference type="OrthoDB" id="9786703at2"/>
<proteinExistence type="predicted"/>
<dbReference type="SUPFAM" id="SSF51735">
    <property type="entry name" value="NAD(P)-binding Rossmann-fold domains"/>
    <property type="match status" value="1"/>
</dbReference>
<feature type="domain" description="6-phosphogluconate dehydrogenase NADP-binding" evidence="2">
    <location>
        <begin position="8"/>
        <end position="165"/>
    </location>
</feature>
<evidence type="ECO:0000313" key="5">
    <source>
        <dbReference type="Proteomes" id="UP000190367"/>
    </source>
</evidence>
<dbReference type="InterPro" id="IPR036291">
    <property type="entry name" value="NAD(P)-bd_dom_sf"/>
</dbReference>
<dbReference type="GO" id="GO:0050661">
    <property type="term" value="F:NADP binding"/>
    <property type="evidence" value="ECO:0007669"/>
    <property type="project" value="InterPro"/>
</dbReference>
<evidence type="ECO:0000313" key="4">
    <source>
        <dbReference type="EMBL" id="SJZ61783.1"/>
    </source>
</evidence>
<dbReference type="Pfam" id="PF03446">
    <property type="entry name" value="NAD_binding_2"/>
    <property type="match status" value="1"/>
</dbReference>
<evidence type="ECO:0000259" key="2">
    <source>
        <dbReference type="Pfam" id="PF03446"/>
    </source>
</evidence>
<protein>
    <submittedName>
        <fullName evidence="4">3-hydroxyisobutyrate dehydrogenase</fullName>
    </submittedName>
</protein>
<dbReference type="GO" id="GO:0000785">
    <property type="term" value="C:chromatin"/>
    <property type="evidence" value="ECO:0007669"/>
    <property type="project" value="TreeGrafter"/>
</dbReference>
<dbReference type="InterPro" id="IPR015815">
    <property type="entry name" value="HIBADH-related"/>
</dbReference>
<dbReference type="InterPro" id="IPR008927">
    <property type="entry name" value="6-PGluconate_DH-like_C_sf"/>
</dbReference>
<dbReference type="Gene3D" id="3.40.50.720">
    <property type="entry name" value="NAD(P)-binding Rossmann-like Domain"/>
    <property type="match status" value="1"/>
</dbReference>
<feature type="domain" description="NADPH-dependent reductive aminase-like C-terminal" evidence="3">
    <location>
        <begin position="167"/>
        <end position="289"/>
    </location>
</feature>
<dbReference type="GO" id="GO:0140673">
    <property type="term" value="P:transcription elongation-coupled chromatin remodeling"/>
    <property type="evidence" value="ECO:0007669"/>
    <property type="project" value="TreeGrafter"/>
</dbReference>
<gene>
    <name evidence="4" type="ORF">SAMN04488128_101931</name>
</gene>
<name>A0A1T4M4A8_9BACT</name>
<dbReference type="InterPro" id="IPR006115">
    <property type="entry name" value="6PGDH_NADP-bd"/>
</dbReference>
<keyword evidence="1" id="KW-0560">Oxidoreductase</keyword>
<dbReference type="Proteomes" id="UP000190367">
    <property type="component" value="Unassembled WGS sequence"/>
</dbReference>
<dbReference type="AlphaFoldDB" id="A0A1T4M4A8"/>
<sequence length="291" mass="30923">MTKETKNKITVIGLGDMGAALVRTYLREGHTVTVWNRSATKAAPLQQAGAVLADSAAAAITAGDIIIFCVTDYKISRTILQTPGATAALKGKVFVQLSSGTPKEARDFDAWATAEGITYIDGAIMAMPDQVGRPDTVFFMSGNKDAYTQSEAALKIVAAGLQYMGEDPGAASTWDMGFLSVLFGAIGGYFHATKLFESEGLPPTALGNMILQLAPALGEMLKHQGDIIEAGDYHQRHSSLNLCAGAMDLFIEQAKDVNISAEVPSFIKGIFKRAQDAGYGDEHVAAAYKTY</sequence>
<dbReference type="PANTHER" id="PTHR43580">
    <property type="entry name" value="OXIDOREDUCTASE GLYR1-RELATED"/>
    <property type="match status" value="1"/>
</dbReference>
<dbReference type="PANTHER" id="PTHR43580:SF2">
    <property type="entry name" value="CYTOKINE-LIKE NUCLEAR FACTOR N-PAC"/>
    <property type="match status" value="1"/>
</dbReference>
<dbReference type="STRING" id="634771.SAMN04488128_101931"/>
<dbReference type="GO" id="GO:0003677">
    <property type="term" value="F:DNA binding"/>
    <property type="evidence" value="ECO:0007669"/>
    <property type="project" value="TreeGrafter"/>
</dbReference>
<dbReference type="RefSeq" id="WP_078667565.1">
    <property type="nucleotide sequence ID" value="NZ_FUWZ01000001.1"/>
</dbReference>
<dbReference type="EMBL" id="FUWZ01000001">
    <property type="protein sequence ID" value="SJZ61783.1"/>
    <property type="molecule type" value="Genomic_DNA"/>
</dbReference>
<dbReference type="InterPro" id="IPR048666">
    <property type="entry name" value="RedAm-like_C"/>
</dbReference>
<dbReference type="InterPro" id="IPR013328">
    <property type="entry name" value="6PGD_dom2"/>
</dbReference>
<organism evidence="4 5">
    <name type="scientific">Chitinophaga eiseniae</name>
    <dbReference type="NCBI Taxonomy" id="634771"/>
    <lineage>
        <taxon>Bacteria</taxon>
        <taxon>Pseudomonadati</taxon>
        <taxon>Bacteroidota</taxon>
        <taxon>Chitinophagia</taxon>
        <taxon>Chitinophagales</taxon>
        <taxon>Chitinophagaceae</taxon>
        <taxon>Chitinophaga</taxon>
    </lineage>
</organism>
<dbReference type="GO" id="GO:0031491">
    <property type="term" value="F:nucleosome binding"/>
    <property type="evidence" value="ECO:0007669"/>
    <property type="project" value="TreeGrafter"/>
</dbReference>
<evidence type="ECO:0000256" key="1">
    <source>
        <dbReference type="ARBA" id="ARBA00023002"/>
    </source>
</evidence>
<dbReference type="GO" id="GO:0016491">
    <property type="term" value="F:oxidoreductase activity"/>
    <property type="evidence" value="ECO:0007669"/>
    <property type="project" value="UniProtKB-KW"/>
</dbReference>
<accession>A0A1T4M4A8</accession>
<dbReference type="InterPro" id="IPR051265">
    <property type="entry name" value="HIBADH-related_NP60_sf"/>
</dbReference>
<reference evidence="5" key="1">
    <citation type="submission" date="2017-02" db="EMBL/GenBank/DDBJ databases">
        <authorList>
            <person name="Varghese N."/>
            <person name="Submissions S."/>
        </authorList>
    </citation>
    <scope>NUCLEOTIDE SEQUENCE [LARGE SCALE GENOMIC DNA]</scope>
    <source>
        <strain evidence="5">DSM 22224</strain>
    </source>
</reference>
<keyword evidence="5" id="KW-1185">Reference proteome</keyword>
<dbReference type="Gene3D" id="1.10.1040.10">
    <property type="entry name" value="N-(1-d-carboxylethyl)-l-norvaline Dehydrogenase, domain 2"/>
    <property type="match status" value="1"/>
</dbReference>
<dbReference type="PIRSF" id="PIRSF000103">
    <property type="entry name" value="HIBADH"/>
    <property type="match status" value="1"/>
</dbReference>
<dbReference type="SUPFAM" id="SSF48179">
    <property type="entry name" value="6-phosphogluconate dehydrogenase C-terminal domain-like"/>
    <property type="match status" value="1"/>
</dbReference>